<dbReference type="Pfam" id="PF12937">
    <property type="entry name" value="F-box-like"/>
    <property type="match status" value="1"/>
</dbReference>
<dbReference type="InterPro" id="IPR032675">
    <property type="entry name" value="LRR_dom_sf"/>
</dbReference>
<proteinExistence type="predicted"/>
<dbReference type="SUPFAM" id="SSF81383">
    <property type="entry name" value="F-box domain"/>
    <property type="match status" value="1"/>
</dbReference>
<dbReference type="Proteomes" id="UP000092443">
    <property type="component" value="Unplaced"/>
</dbReference>
<dbReference type="InterPro" id="IPR036047">
    <property type="entry name" value="F-box-like_dom_sf"/>
</dbReference>
<name>A0A8U0WDT3_9MUSC</name>
<dbReference type="KEGG" id="gfs:119633574"/>
<protein>
    <submittedName>
        <fullName evidence="3">Uncharacterized protein LOC119633574</fullName>
    </submittedName>
</protein>
<sequence length="566" mass="64561">MSNMNKGNACERIDADVSPSTSQGCTGTLLKHKEIAHTTSAETEDVMDILPNEIWLKIFRKMSHRNLLHVSVVCRHWCQLAHVVLKRKSQLIITSENLKAICELLKRRDLKYGNVEIRGWMTDKSLELNNITPATLLKTFQYLGSDIVRLTLYQPSILSLLNNLLPKLSDLDLYDMCFEERVSVDFSKFSNLKSLSAPSNKLATTQLLSNLTQTPTSTTIYLQKLSINISDSFADGLKVIAMCASSLRWLTVGSCGPLRLESQFNEIFKKLTQLKVLDLSGICCATLEALNATRAILENLSKDNPLKTINLGSMPVDYYTLELIISKWSRSLQCLYLPCSALTGIFIKQLNFTRSKLRRLVLRGFFFPDILNGIAPKTNKTLTELKLFDCRLSGESFCVLIRRLPNLKILDLRGLNTKITDKELFYIFEHLIHLRRLFLDPCASKNSITGLKPNISNLKRLEILESCLCPIKVLQLLDIEIKFKGLTTLDLKCCKRAEKLSVSTILDISVYFPVLETLLFQDLSYGSSVQELRRRFPRLILLDYDMFFKIESFRKQIKLSKMNRSM</sequence>
<dbReference type="GeneID" id="119633574"/>
<feature type="domain" description="F-box" evidence="1">
    <location>
        <begin position="44"/>
        <end position="88"/>
    </location>
</feature>
<dbReference type="AlphaFoldDB" id="A0A8U0WDT3"/>
<dbReference type="PROSITE" id="PS50181">
    <property type="entry name" value="FBOX"/>
    <property type="match status" value="1"/>
</dbReference>
<gene>
    <name evidence="3" type="primary">LOC119633574</name>
</gene>
<dbReference type="SUPFAM" id="SSF52058">
    <property type="entry name" value="L domain-like"/>
    <property type="match status" value="1"/>
</dbReference>
<evidence type="ECO:0000313" key="2">
    <source>
        <dbReference type="Proteomes" id="UP000092443"/>
    </source>
</evidence>
<evidence type="ECO:0000313" key="3">
    <source>
        <dbReference type="RefSeq" id="XP_037883116.1"/>
    </source>
</evidence>
<dbReference type="Gene3D" id="1.20.1280.50">
    <property type="match status" value="1"/>
</dbReference>
<accession>A0A8U0WDT3</accession>
<dbReference type="RefSeq" id="XP_037883116.1">
    <property type="nucleotide sequence ID" value="XM_038027188.1"/>
</dbReference>
<dbReference type="InterPro" id="IPR001810">
    <property type="entry name" value="F-box_dom"/>
</dbReference>
<keyword evidence="2" id="KW-1185">Reference proteome</keyword>
<organism evidence="2 3">
    <name type="scientific">Glossina fuscipes</name>
    <dbReference type="NCBI Taxonomy" id="7396"/>
    <lineage>
        <taxon>Eukaryota</taxon>
        <taxon>Metazoa</taxon>
        <taxon>Ecdysozoa</taxon>
        <taxon>Arthropoda</taxon>
        <taxon>Hexapoda</taxon>
        <taxon>Insecta</taxon>
        <taxon>Pterygota</taxon>
        <taxon>Neoptera</taxon>
        <taxon>Endopterygota</taxon>
        <taxon>Diptera</taxon>
        <taxon>Brachycera</taxon>
        <taxon>Muscomorpha</taxon>
        <taxon>Hippoboscoidea</taxon>
        <taxon>Glossinidae</taxon>
        <taxon>Glossina</taxon>
    </lineage>
</organism>
<dbReference type="Gene3D" id="3.80.10.10">
    <property type="entry name" value="Ribonuclease Inhibitor"/>
    <property type="match status" value="2"/>
</dbReference>
<reference evidence="3" key="1">
    <citation type="submission" date="2025-08" db="UniProtKB">
        <authorList>
            <consortium name="RefSeq"/>
        </authorList>
    </citation>
    <scope>IDENTIFICATION</scope>
    <source>
        <tissue evidence="3">Whole body pupa</tissue>
    </source>
</reference>
<dbReference type="SMART" id="SM00256">
    <property type="entry name" value="FBOX"/>
    <property type="match status" value="1"/>
</dbReference>
<evidence type="ECO:0000259" key="1">
    <source>
        <dbReference type="PROSITE" id="PS50181"/>
    </source>
</evidence>